<evidence type="ECO:0000259" key="2">
    <source>
        <dbReference type="PROSITE" id="PS51066"/>
    </source>
</evidence>
<dbReference type="InterPro" id="IPR000214">
    <property type="entry name" value="Znf_DNA_glyclase/AP_lyase"/>
</dbReference>
<gene>
    <name evidence="3" type="ORF">Pla52n_13090</name>
</gene>
<keyword evidence="4" id="KW-1185">Reference proteome</keyword>
<dbReference type="GO" id="GO:0006284">
    <property type="term" value="P:base-excision repair"/>
    <property type="evidence" value="ECO:0007669"/>
    <property type="project" value="InterPro"/>
</dbReference>
<dbReference type="Proteomes" id="UP000320176">
    <property type="component" value="Unassembled WGS sequence"/>
</dbReference>
<keyword evidence="1" id="KW-0863">Zinc-finger</keyword>
<protein>
    <recommendedName>
        <fullName evidence="2">FPG-type domain-containing protein</fullName>
    </recommendedName>
</protein>
<organism evidence="3 4">
    <name type="scientific">Stieleria varia</name>
    <dbReference type="NCBI Taxonomy" id="2528005"/>
    <lineage>
        <taxon>Bacteria</taxon>
        <taxon>Pseudomonadati</taxon>
        <taxon>Planctomycetota</taxon>
        <taxon>Planctomycetia</taxon>
        <taxon>Pirellulales</taxon>
        <taxon>Pirellulaceae</taxon>
        <taxon>Stieleria</taxon>
    </lineage>
</organism>
<accession>A0A5C6B550</accession>
<comment type="caution">
    <text evidence="3">The sequence shown here is derived from an EMBL/GenBank/DDBJ whole genome shotgun (WGS) entry which is preliminary data.</text>
</comment>
<dbReference type="GO" id="GO:0016799">
    <property type="term" value="F:hydrolase activity, hydrolyzing N-glycosyl compounds"/>
    <property type="evidence" value="ECO:0007669"/>
    <property type="project" value="InterPro"/>
</dbReference>
<keyword evidence="1" id="KW-0862">Zinc</keyword>
<evidence type="ECO:0000313" key="3">
    <source>
        <dbReference type="EMBL" id="TWU05594.1"/>
    </source>
</evidence>
<evidence type="ECO:0000313" key="4">
    <source>
        <dbReference type="Proteomes" id="UP000320176"/>
    </source>
</evidence>
<reference evidence="3 4" key="1">
    <citation type="submission" date="2019-02" db="EMBL/GenBank/DDBJ databases">
        <title>Deep-cultivation of Planctomycetes and their phenomic and genomic characterization uncovers novel biology.</title>
        <authorList>
            <person name="Wiegand S."/>
            <person name="Jogler M."/>
            <person name="Boedeker C."/>
            <person name="Pinto D."/>
            <person name="Vollmers J."/>
            <person name="Rivas-Marin E."/>
            <person name="Kohn T."/>
            <person name="Peeters S.H."/>
            <person name="Heuer A."/>
            <person name="Rast P."/>
            <person name="Oberbeckmann S."/>
            <person name="Bunk B."/>
            <person name="Jeske O."/>
            <person name="Meyerdierks A."/>
            <person name="Storesund J.E."/>
            <person name="Kallscheuer N."/>
            <person name="Luecker S."/>
            <person name="Lage O.M."/>
            <person name="Pohl T."/>
            <person name="Merkel B.J."/>
            <person name="Hornburger P."/>
            <person name="Mueller R.-W."/>
            <person name="Bruemmer F."/>
            <person name="Labrenz M."/>
            <person name="Spormann A.M."/>
            <person name="Op Den Camp H."/>
            <person name="Overmann J."/>
            <person name="Amann R."/>
            <person name="Jetten M.S.M."/>
            <person name="Mascher T."/>
            <person name="Medema M.H."/>
            <person name="Devos D.P."/>
            <person name="Kaster A.-K."/>
            <person name="Ovreas L."/>
            <person name="Rohde M."/>
            <person name="Galperin M.Y."/>
            <person name="Jogler C."/>
        </authorList>
    </citation>
    <scope>NUCLEOTIDE SEQUENCE [LARGE SCALE GENOMIC DNA]</scope>
    <source>
        <strain evidence="3 4">Pla52n</strain>
    </source>
</reference>
<dbReference type="EMBL" id="SJPN01000002">
    <property type="protein sequence ID" value="TWU05594.1"/>
    <property type="molecule type" value="Genomic_DNA"/>
</dbReference>
<feature type="domain" description="FPG-type" evidence="2">
    <location>
        <begin position="1"/>
        <end position="37"/>
    </location>
</feature>
<dbReference type="PROSITE" id="PS51066">
    <property type="entry name" value="ZF_FPG_2"/>
    <property type="match status" value="1"/>
</dbReference>
<keyword evidence="1" id="KW-0479">Metal-binding</keyword>
<sequence length="49" mass="5899">MSGHRCGRCGTGFQKTHRRWFEKLVMRAAYYCPKCQRRHYQLKLIGLII</sequence>
<evidence type="ECO:0000256" key="1">
    <source>
        <dbReference type="PROSITE-ProRule" id="PRU00391"/>
    </source>
</evidence>
<proteinExistence type="predicted"/>
<dbReference type="AlphaFoldDB" id="A0A5C6B550"/>
<dbReference type="GO" id="GO:0003906">
    <property type="term" value="F:DNA-(apurinic or apyrimidinic site) endonuclease activity"/>
    <property type="evidence" value="ECO:0007669"/>
    <property type="project" value="InterPro"/>
</dbReference>
<name>A0A5C6B550_9BACT</name>
<dbReference type="GO" id="GO:0008270">
    <property type="term" value="F:zinc ion binding"/>
    <property type="evidence" value="ECO:0007669"/>
    <property type="project" value="UniProtKB-KW"/>
</dbReference>